<evidence type="ECO:0008006" key="4">
    <source>
        <dbReference type="Google" id="ProtNLM"/>
    </source>
</evidence>
<evidence type="ECO:0000313" key="3">
    <source>
        <dbReference type="Proteomes" id="UP000178622"/>
    </source>
</evidence>
<evidence type="ECO:0000256" key="1">
    <source>
        <dbReference type="SAM" id="Phobius"/>
    </source>
</evidence>
<protein>
    <recommendedName>
        <fullName evidence="4">DUF3278 domain-containing protein</fullName>
    </recommendedName>
</protein>
<dbReference type="STRING" id="1859473.BG261_03105"/>
<keyword evidence="3" id="KW-1185">Reference proteome</keyword>
<sequence length="187" mass="21924">MNEVKDNLWLKIIRKFYKIEGPIDEYTEKEINRIGNNTLSFSSAYIVISNVLLVIFYPRINGNLIQLLILLNMTIYVGGIEYYVSHAVEKARLNFITIYPNQLEEYEKKAKLSSLKFSIYYFILFIILVGIMNIITFKKSFFDFNLSNILSPVALSIGYYFGDRRKKIKLIKQNISRTVAMEEEEND</sequence>
<comment type="caution">
    <text evidence="2">The sequence shown here is derived from an EMBL/GenBank/DDBJ whole genome shotgun (WGS) entry which is preliminary data.</text>
</comment>
<feature type="transmembrane region" description="Helical" evidence="1">
    <location>
        <begin position="64"/>
        <end position="84"/>
    </location>
</feature>
<dbReference type="OrthoDB" id="2142440at2"/>
<proteinExistence type="predicted"/>
<dbReference type="RefSeq" id="WP_070792101.1">
    <property type="nucleotide sequence ID" value="NZ_MKIR01000012.1"/>
</dbReference>
<reference evidence="3" key="1">
    <citation type="submission" date="2016-09" db="EMBL/GenBank/DDBJ databases">
        <title>Draft genome sequence of a novel species of the family Streptococcaceae isolated from flowers.</title>
        <authorList>
            <person name="Chuah L.-O."/>
            <person name="Yap K.-P."/>
            <person name="Thong K.L."/>
            <person name="Liong M.T."/>
            <person name="Ahmad R."/>
            <person name="Rusul G."/>
        </authorList>
    </citation>
    <scope>NUCLEOTIDE SEQUENCE [LARGE SCALE GENOMIC DNA]</scope>
    <source>
        <strain evidence="3">DF1</strain>
    </source>
</reference>
<evidence type="ECO:0000313" key="2">
    <source>
        <dbReference type="EMBL" id="OFI49584.1"/>
    </source>
</evidence>
<keyword evidence="1" id="KW-0472">Membrane</keyword>
<dbReference type="EMBL" id="MKIR01000012">
    <property type="protein sequence ID" value="OFI49584.1"/>
    <property type="molecule type" value="Genomic_DNA"/>
</dbReference>
<dbReference type="InterPro" id="IPR021697">
    <property type="entry name" value="DUF3278"/>
</dbReference>
<organism evidence="2 3">
    <name type="scientific">Floricoccus tropicus</name>
    <dbReference type="NCBI Taxonomy" id="1859473"/>
    <lineage>
        <taxon>Bacteria</taxon>
        <taxon>Bacillati</taxon>
        <taxon>Bacillota</taxon>
        <taxon>Bacilli</taxon>
        <taxon>Lactobacillales</taxon>
        <taxon>Streptococcaceae</taxon>
        <taxon>Floricoccus</taxon>
    </lineage>
</organism>
<dbReference type="Pfam" id="PF11683">
    <property type="entry name" value="DUF3278"/>
    <property type="match status" value="1"/>
</dbReference>
<name>A0A1E8GMV1_9LACT</name>
<feature type="transmembrane region" description="Helical" evidence="1">
    <location>
        <begin position="141"/>
        <end position="162"/>
    </location>
</feature>
<keyword evidence="1" id="KW-1133">Transmembrane helix</keyword>
<feature type="transmembrane region" description="Helical" evidence="1">
    <location>
        <begin position="117"/>
        <end position="135"/>
    </location>
</feature>
<dbReference type="Proteomes" id="UP000178622">
    <property type="component" value="Unassembled WGS sequence"/>
</dbReference>
<feature type="transmembrane region" description="Helical" evidence="1">
    <location>
        <begin position="39"/>
        <end position="58"/>
    </location>
</feature>
<dbReference type="AlphaFoldDB" id="A0A1E8GMV1"/>
<keyword evidence="1" id="KW-0812">Transmembrane</keyword>
<gene>
    <name evidence="2" type="ORF">BG261_03105</name>
</gene>
<accession>A0A1E8GMV1</accession>